<evidence type="ECO:0000313" key="3">
    <source>
        <dbReference type="Proteomes" id="UP001165363"/>
    </source>
</evidence>
<comment type="caution">
    <text evidence="2">The sequence shown here is derived from an EMBL/GenBank/DDBJ whole genome shotgun (WGS) entry which is preliminary data.</text>
</comment>
<dbReference type="SUPFAM" id="SSF53335">
    <property type="entry name" value="S-adenosyl-L-methionine-dependent methyltransferases"/>
    <property type="match status" value="1"/>
</dbReference>
<gene>
    <name evidence="2" type="ORF">LZ536_04645</name>
</gene>
<proteinExistence type="predicted"/>
<dbReference type="PROSITE" id="PS51257">
    <property type="entry name" value="PROKAR_LIPOPROTEIN"/>
    <property type="match status" value="1"/>
</dbReference>
<dbReference type="InterPro" id="IPR029063">
    <property type="entry name" value="SAM-dependent_MTases_sf"/>
</dbReference>
<reference evidence="2" key="1">
    <citation type="submission" date="2022-05" db="EMBL/GenBank/DDBJ databases">
        <authorList>
            <person name="Jo J.-H."/>
            <person name="Im W.-T."/>
        </authorList>
    </citation>
    <scope>NUCLEOTIDE SEQUENCE</scope>
    <source>
        <strain evidence="2">SE158</strain>
    </source>
</reference>
<dbReference type="InterPro" id="IPR013216">
    <property type="entry name" value="Methyltransf_11"/>
</dbReference>
<dbReference type="Gene3D" id="3.40.50.150">
    <property type="entry name" value="Vaccinia Virus protein VP39"/>
    <property type="match status" value="1"/>
</dbReference>
<name>A0ABT0RKM8_9SPHN</name>
<feature type="domain" description="Methyltransferase type 11" evidence="1">
    <location>
        <begin position="70"/>
        <end position="168"/>
    </location>
</feature>
<dbReference type="Proteomes" id="UP001165363">
    <property type="component" value="Unassembled WGS sequence"/>
</dbReference>
<sequence>MSTRLAVFAALALLGCKQQQEAKTEFPPAGRDVAPIVGDSFSTEDARDRTGEAESVIAFAGVKSGMSVADIGAGEGYYTVRLSRAVGPRGRVLAEDIIPEVRDRLALRVNRENLDNVAVSLGQPADPKLPAASFDRIFLVHMYHEVEQPYEFLWHLRQGLKPNGLIVVVDADRPVKRHGTPPAQLDCELASVGLSRAGEAPLETTDAYMALFKVAGPLPEPGAIKPCKLKA</sequence>
<keyword evidence="3" id="KW-1185">Reference proteome</keyword>
<dbReference type="Pfam" id="PF08241">
    <property type="entry name" value="Methyltransf_11"/>
    <property type="match status" value="1"/>
</dbReference>
<dbReference type="EMBL" id="JAMGBD010000001">
    <property type="protein sequence ID" value="MCL6683193.1"/>
    <property type="molecule type" value="Genomic_DNA"/>
</dbReference>
<dbReference type="CDD" id="cd02440">
    <property type="entry name" value="AdoMet_MTases"/>
    <property type="match status" value="1"/>
</dbReference>
<evidence type="ECO:0000313" key="2">
    <source>
        <dbReference type="EMBL" id="MCL6683193.1"/>
    </source>
</evidence>
<dbReference type="PANTHER" id="PTHR43861">
    <property type="entry name" value="TRANS-ACONITATE 2-METHYLTRANSFERASE-RELATED"/>
    <property type="match status" value="1"/>
</dbReference>
<protein>
    <submittedName>
        <fullName evidence="2">Protein-L-isoaspartate O-methyltransferase</fullName>
    </submittedName>
</protein>
<accession>A0ABT0RKM8</accession>
<dbReference type="RefSeq" id="WP_249847133.1">
    <property type="nucleotide sequence ID" value="NZ_JAMGBD010000001.1"/>
</dbReference>
<organism evidence="2 3">
    <name type="scientific">Sphingomonas alba</name>
    <dbReference type="NCBI Taxonomy" id="2908208"/>
    <lineage>
        <taxon>Bacteria</taxon>
        <taxon>Pseudomonadati</taxon>
        <taxon>Pseudomonadota</taxon>
        <taxon>Alphaproteobacteria</taxon>
        <taxon>Sphingomonadales</taxon>
        <taxon>Sphingomonadaceae</taxon>
        <taxon>Sphingomonas</taxon>
    </lineage>
</organism>
<evidence type="ECO:0000259" key="1">
    <source>
        <dbReference type="Pfam" id="PF08241"/>
    </source>
</evidence>